<comment type="cofactor">
    <cofactor evidence="1">
        <name>Mg(2+)</name>
        <dbReference type="ChEBI" id="CHEBI:18420"/>
    </cofactor>
</comment>
<keyword evidence="1" id="KW-0233">DNA recombination</keyword>
<dbReference type="EC" id="5.6.2.3" evidence="1"/>
<dbReference type="STRING" id="7209.A0A1I7VYW4"/>
<comment type="catalytic activity">
    <reaction evidence="1">
        <text>ATP + H2O = ADP + phosphate + H(+)</text>
        <dbReference type="Rhea" id="RHEA:13065"/>
        <dbReference type="ChEBI" id="CHEBI:15377"/>
        <dbReference type="ChEBI" id="CHEBI:15378"/>
        <dbReference type="ChEBI" id="CHEBI:30616"/>
        <dbReference type="ChEBI" id="CHEBI:43474"/>
        <dbReference type="ChEBI" id="CHEBI:456216"/>
        <dbReference type="EC" id="5.6.2.3"/>
    </reaction>
</comment>
<sequence>MPSPNRFAAASFNVELRHKQNYNTEKRIYDLITVNNGVGEIFLDAPGGTGKISLIRLILGTIRPENDIALFPAFSGIASTLLQGGRIAHSALKFPLVMRQTLPVIPRSTPADEINACLKYCIWWRHIKALKLTTNMHVQLQNNRLAEIFSHQLLETGDEEMPKR</sequence>
<dbReference type="InterPro" id="IPR010285">
    <property type="entry name" value="DNA_helicase_pif1-like_DEAD"/>
</dbReference>
<name>A0A1I7VYW4_LOALO</name>
<feature type="domain" description="DNA helicase Pif1-like DEAD-box helicase" evidence="2">
    <location>
        <begin position="25"/>
        <end position="96"/>
    </location>
</feature>
<reference evidence="4" key="2">
    <citation type="submission" date="2016-11" db="UniProtKB">
        <authorList>
            <consortium name="WormBaseParasite"/>
        </authorList>
    </citation>
    <scope>IDENTIFICATION</scope>
</reference>
<dbReference type="GO" id="GO:0043139">
    <property type="term" value="F:5'-3' DNA helicase activity"/>
    <property type="evidence" value="ECO:0007669"/>
    <property type="project" value="UniProtKB-EC"/>
</dbReference>
<feature type="domain" description="DNA helicase Pif1-like DEAD-box helicase" evidence="2">
    <location>
        <begin position="99"/>
        <end position="158"/>
    </location>
</feature>
<evidence type="ECO:0000313" key="4">
    <source>
        <dbReference type="WBParaSite" id="EN70_7801"/>
    </source>
</evidence>
<dbReference type="WBParaSite" id="EN70_7801">
    <property type="protein sequence ID" value="EN70_7801"/>
    <property type="gene ID" value="EN70_7801"/>
</dbReference>
<keyword evidence="1" id="KW-0378">Hydrolase</keyword>
<comment type="similarity">
    <text evidence="1">Belongs to the helicase family.</text>
</comment>
<dbReference type="GO" id="GO:0006310">
    <property type="term" value="P:DNA recombination"/>
    <property type="evidence" value="ECO:0007669"/>
    <property type="project" value="UniProtKB-KW"/>
</dbReference>
<reference evidence="3" key="1">
    <citation type="submission" date="2012-04" db="EMBL/GenBank/DDBJ databases">
        <title>The Genome Sequence of Loa loa.</title>
        <authorList>
            <consortium name="The Broad Institute Genome Sequencing Platform"/>
            <consortium name="Broad Institute Genome Sequencing Center for Infectious Disease"/>
            <person name="Nutman T.B."/>
            <person name="Fink D.L."/>
            <person name="Russ C."/>
            <person name="Young S."/>
            <person name="Zeng Q."/>
            <person name="Gargeya S."/>
            <person name="Alvarado L."/>
            <person name="Berlin A."/>
            <person name="Chapman S.B."/>
            <person name="Chen Z."/>
            <person name="Freedman E."/>
            <person name="Gellesch M."/>
            <person name="Goldberg J."/>
            <person name="Griggs A."/>
            <person name="Gujja S."/>
            <person name="Heilman E.R."/>
            <person name="Heiman D."/>
            <person name="Howarth C."/>
            <person name="Mehta T."/>
            <person name="Neiman D."/>
            <person name="Pearson M."/>
            <person name="Roberts A."/>
            <person name="Saif S."/>
            <person name="Shea T."/>
            <person name="Shenoy N."/>
            <person name="Sisk P."/>
            <person name="Stolte C."/>
            <person name="Sykes S."/>
            <person name="White J."/>
            <person name="Yandava C."/>
            <person name="Haas B."/>
            <person name="Henn M.R."/>
            <person name="Nusbaum C."/>
            <person name="Birren B."/>
        </authorList>
    </citation>
    <scope>NUCLEOTIDE SEQUENCE [LARGE SCALE GENOMIC DNA]</scope>
</reference>
<dbReference type="Pfam" id="PF05970">
    <property type="entry name" value="PIF1"/>
    <property type="match status" value="2"/>
</dbReference>
<protein>
    <recommendedName>
        <fullName evidence="1">ATP-dependent DNA helicase</fullName>
        <ecNumber evidence="1">5.6.2.3</ecNumber>
    </recommendedName>
</protein>
<dbReference type="GO" id="GO:0016887">
    <property type="term" value="F:ATP hydrolysis activity"/>
    <property type="evidence" value="ECO:0007669"/>
    <property type="project" value="RHEA"/>
</dbReference>
<dbReference type="Proteomes" id="UP000095285">
    <property type="component" value="Unassembled WGS sequence"/>
</dbReference>
<evidence type="ECO:0000256" key="1">
    <source>
        <dbReference type="RuleBase" id="RU363044"/>
    </source>
</evidence>
<keyword evidence="1" id="KW-0547">Nucleotide-binding</keyword>
<keyword evidence="3" id="KW-1185">Reference proteome</keyword>
<evidence type="ECO:0000259" key="2">
    <source>
        <dbReference type="Pfam" id="PF05970"/>
    </source>
</evidence>
<proteinExistence type="inferred from homology"/>
<dbReference type="GO" id="GO:0005524">
    <property type="term" value="F:ATP binding"/>
    <property type="evidence" value="ECO:0007669"/>
    <property type="project" value="UniProtKB-KW"/>
</dbReference>
<dbReference type="PANTHER" id="PTHR10492">
    <property type="match status" value="1"/>
</dbReference>
<dbReference type="GO" id="GO:0006281">
    <property type="term" value="P:DNA repair"/>
    <property type="evidence" value="ECO:0007669"/>
    <property type="project" value="UniProtKB-KW"/>
</dbReference>
<dbReference type="PANTHER" id="PTHR10492:SF57">
    <property type="entry name" value="ATP-DEPENDENT DNA HELICASE"/>
    <property type="match status" value="1"/>
</dbReference>
<keyword evidence="1" id="KW-0227">DNA damage</keyword>
<evidence type="ECO:0000313" key="3">
    <source>
        <dbReference type="Proteomes" id="UP000095285"/>
    </source>
</evidence>
<organism evidence="3 4">
    <name type="scientific">Loa loa</name>
    <name type="common">Eye worm</name>
    <name type="synonym">Filaria loa</name>
    <dbReference type="NCBI Taxonomy" id="7209"/>
    <lineage>
        <taxon>Eukaryota</taxon>
        <taxon>Metazoa</taxon>
        <taxon>Ecdysozoa</taxon>
        <taxon>Nematoda</taxon>
        <taxon>Chromadorea</taxon>
        <taxon>Rhabditida</taxon>
        <taxon>Spirurina</taxon>
        <taxon>Spiruromorpha</taxon>
        <taxon>Filarioidea</taxon>
        <taxon>Onchocercidae</taxon>
        <taxon>Loa</taxon>
    </lineage>
</organism>
<keyword evidence="1" id="KW-0347">Helicase</keyword>
<keyword evidence="1" id="KW-0234">DNA repair</keyword>
<dbReference type="AlphaFoldDB" id="A0A1I7VYW4"/>
<accession>A0A1I7VYW4</accession>
<dbReference type="GO" id="GO:0000723">
    <property type="term" value="P:telomere maintenance"/>
    <property type="evidence" value="ECO:0007669"/>
    <property type="project" value="InterPro"/>
</dbReference>
<keyword evidence="1" id="KW-0067">ATP-binding</keyword>